<feature type="domain" description="Enoyl reductase (ER)" evidence="2">
    <location>
        <begin position="27"/>
        <end position="381"/>
    </location>
</feature>
<dbReference type="PANTHER" id="PTHR11695:SF647">
    <property type="entry name" value="ENOYL REDUCTASE (ER) DOMAIN-CONTAINING PROTEIN"/>
    <property type="match status" value="1"/>
</dbReference>
<dbReference type="Gene3D" id="3.40.50.720">
    <property type="entry name" value="NAD(P)-binding Rossmann-like Domain"/>
    <property type="match status" value="1"/>
</dbReference>
<dbReference type="SUPFAM" id="SSF50129">
    <property type="entry name" value="GroES-like"/>
    <property type="match status" value="1"/>
</dbReference>
<reference evidence="4" key="1">
    <citation type="journal article" date="2012" name="MBio">
        <title>Comparative genome analysis of Trichophyton rubrum and related dermatophytes reveals candidate genes involved in infection.</title>
        <authorList>
            <person name="Martinez D.A."/>
            <person name="Oliver B.G."/>
            <person name="Graeser Y."/>
            <person name="Goldberg J.M."/>
            <person name="Li W."/>
            <person name="Martinez-Rossi N.M."/>
            <person name="Monod M."/>
            <person name="Shelest E."/>
            <person name="Barton R.C."/>
            <person name="Birch E."/>
            <person name="Brakhage A.A."/>
            <person name="Chen Z."/>
            <person name="Gurr S.J."/>
            <person name="Heiman D."/>
            <person name="Heitman J."/>
            <person name="Kosti I."/>
            <person name="Rossi A."/>
            <person name="Saif S."/>
            <person name="Samalova M."/>
            <person name="Saunders C.W."/>
            <person name="Shea T."/>
            <person name="Summerbell R.C."/>
            <person name="Xu J."/>
            <person name="Young S."/>
            <person name="Zeng Q."/>
            <person name="Birren B.W."/>
            <person name="Cuomo C.A."/>
            <person name="White T.C."/>
        </authorList>
    </citation>
    <scope>NUCLEOTIDE SEQUENCE [LARGE SCALE GENOMIC DNA]</scope>
    <source>
        <strain evidence="4">ATCC MYA-4605 / CBS 113480</strain>
    </source>
</reference>
<sequence length="416" mass="45629">MADQEHIPPFMPAVHLPPGPYDASSPPLPSSLIYDPKFPTPQPNPSQYLIKVYSTALCREELTWPEVISSSRVIQPPVPGYDVCGTILSTPSDDERTYDGPKFKVGDEVFGWLSVHRGGGAADCALAEENELAFKPKNITAIEAASIPLSAMTAWQAFFAHGNLKHIADKCGHLDSEVVRDDCMDDNGGEGVKQLQPHNEPIRVLITNASGGVGVQAIQLLRSKTLFGNQKFWICGTCSGRNAAFLKDTLHIDEVIDYTVHPDLSETFKSNGWKPVDFVFDCIGGSSLKQAHSPSVVCDNGSIVSVAHPIKEEWGNLGIEKRGLNSRYFIIEINGKQLEKIGILVGKGEVRGFVDKVFELYEAREAMELVESKRVRGKVVLKVSNITGKTRIKFYDSGTRSSKKQKTGGQRDTIDC</sequence>
<evidence type="ECO:0000256" key="1">
    <source>
        <dbReference type="SAM" id="MobiDB-lite"/>
    </source>
</evidence>
<feature type="region of interest" description="Disordered" evidence="1">
    <location>
        <begin position="397"/>
        <end position="416"/>
    </location>
</feature>
<dbReference type="InterPro" id="IPR020843">
    <property type="entry name" value="ER"/>
</dbReference>
<dbReference type="OMA" id="RFWVCGV"/>
<dbReference type="CDD" id="cd05289">
    <property type="entry name" value="MDR_like_2"/>
    <property type="match status" value="1"/>
</dbReference>
<dbReference type="HOGENOM" id="CLU_026673_3_3_1"/>
<dbReference type="EMBL" id="DS995706">
    <property type="protein sequence ID" value="EEQ33801.1"/>
    <property type="molecule type" value="Genomic_DNA"/>
</dbReference>
<dbReference type="InterPro" id="IPR013154">
    <property type="entry name" value="ADH-like_N"/>
</dbReference>
<dbReference type="STRING" id="554155.C5FV67"/>
<dbReference type="Proteomes" id="UP000002035">
    <property type="component" value="Unassembled WGS sequence"/>
</dbReference>
<gene>
    <name evidence="3" type="ORF">MCYG_06620</name>
</gene>
<dbReference type="eggNOG" id="KOG1198">
    <property type="taxonomic scope" value="Eukaryota"/>
</dbReference>
<dbReference type="GO" id="GO:0016491">
    <property type="term" value="F:oxidoreductase activity"/>
    <property type="evidence" value="ECO:0007669"/>
    <property type="project" value="InterPro"/>
</dbReference>
<dbReference type="InterPro" id="IPR050700">
    <property type="entry name" value="YIM1/Zinc_Alcohol_DH_Fams"/>
</dbReference>
<organism evidence="3 4">
    <name type="scientific">Arthroderma otae (strain ATCC MYA-4605 / CBS 113480)</name>
    <name type="common">Microsporum canis</name>
    <dbReference type="NCBI Taxonomy" id="554155"/>
    <lineage>
        <taxon>Eukaryota</taxon>
        <taxon>Fungi</taxon>
        <taxon>Dikarya</taxon>
        <taxon>Ascomycota</taxon>
        <taxon>Pezizomycotina</taxon>
        <taxon>Eurotiomycetes</taxon>
        <taxon>Eurotiomycetidae</taxon>
        <taxon>Onygenales</taxon>
        <taxon>Arthrodermataceae</taxon>
        <taxon>Microsporum</taxon>
    </lineage>
</organism>
<dbReference type="OrthoDB" id="414243at2759"/>
<dbReference type="InterPro" id="IPR011032">
    <property type="entry name" value="GroES-like_sf"/>
</dbReference>
<evidence type="ECO:0000313" key="3">
    <source>
        <dbReference type="EMBL" id="EEQ33801.1"/>
    </source>
</evidence>
<evidence type="ECO:0000313" key="4">
    <source>
        <dbReference type="Proteomes" id="UP000002035"/>
    </source>
</evidence>
<dbReference type="Gene3D" id="3.90.180.10">
    <property type="entry name" value="Medium-chain alcohol dehydrogenases, catalytic domain"/>
    <property type="match status" value="2"/>
</dbReference>
<proteinExistence type="predicted"/>
<protein>
    <submittedName>
        <fullName evidence="3">Reticulon-4-interacting protein 1</fullName>
    </submittedName>
</protein>
<evidence type="ECO:0000259" key="2">
    <source>
        <dbReference type="SMART" id="SM00829"/>
    </source>
</evidence>
<dbReference type="PANTHER" id="PTHR11695">
    <property type="entry name" value="ALCOHOL DEHYDROGENASE RELATED"/>
    <property type="match status" value="1"/>
</dbReference>
<name>C5FV67_ARTOC</name>
<dbReference type="GO" id="GO:0005739">
    <property type="term" value="C:mitochondrion"/>
    <property type="evidence" value="ECO:0007669"/>
    <property type="project" value="TreeGrafter"/>
</dbReference>
<dbReference type="SMART" id="SM00829">
    <property type="entry name" value="PKS_ER"/>
    <property type="match status" value="1"/>
</dbReference>
<dbReference type="InterPro" id="IPR036291">
    <property type="entry name" value="NAD(P)-bd_dom_sf"/>
</dbReference>
<accession>C5FV67</accession>
<dbReference type="Pfam" id="PF08240">
    <property type="entry name" value="ADH_N"/>
    <property type="match status" value="1"/>
</dbReference>
<dbReference type="RefSeq" id="XP_002844656.1">
    <property type="nucleotide sequence ID" value="XM_002844610.1"/>
</dbReference>
<dbReference type="SUPFAM" id="SSF51735">
    <property type="entry name" value="NAD(P)-binding Rossmann-fold domains"/>
    <property type="match status" value="1"/>
</dbReference>
<dbReference type="Pfam" id="PF13602">
    <property type="entry name" value="ADH_zinc_N_2"/>
    <property type="match status" value="1"/>
</dbReference>
<keyword evidence="4" id="KW-1185">Reference proteome</keyword>
<dbReference type="VEuPathDB" id="FungiDB:MCYG_06620"/>
<dbReference type="GeneID" id="9222432"/>
<dbReference type="AlphaFoldDB" id="C5FV67"/>